<dbReference type="Proteomes" id="UP000663823">
    <property type="component" value="Unassembled WGS sequence"/>
</dbReference>
<evidence type="ECO:0000313" key="3">
    <source>
        <dbReference type="Proteomes" id="UP000663882"/>
    </source>
</evidence>
<dbReference type="Proteomes" id="UP000663882">
    <property type="component" value="Unassembled WGS sequence"/>
</dbReference>
<sequence length="39" mass="4351">MHTVTITPIIECLLHTYLRRHPASVCVGSIVSLTECVEQ</sequence>
<dbReference type="EMBL" id="CAJOAX010009634">
    <property type="protein sequence ID" value="CAF4059997.1"/>
    <property type="molecule type" value="Genomic_DNA"/>
</dbReference>
<accession>A0A815NQU5</accession>
<evidence type="ECO:0000313" key="1">
    <source>
        <dbReference type="EMBL" id="CAF1437804.1"/>
    </source>
</evidence>
<evidence type="ECO:0000313" key="2">
    <source>
        <dbReference type="EMBL" id="CAF4059997.1"/>
    </source>
</evidence>
<proteinExistence type="predicted"/>
<dbReference type="EMBL" id="CAJNOO010006066">
    <property type="protein sequence ID" value="CAF1437804.1"/>
    <property type="molecule type" value="Genomic_DNA"/>
</dbReference>
<reference evidence="1" key="1">
    <citation type="submission" date="2021-02" db="EMBL/GenBank/DDBJ databases">
        <authorList>
            <person name="Nowell W R."/>
        </authorList>
    </citation>
    <scope>NUCLEOTIDE SEQUENCE</scope>
</reference>
<dbReference type="AlphaFoldDB" id="A0A815NQU5"/>
<name>A0A815NQU5_9BILA</name>
<protein>
    <submittedName>
        <fullName evidence="1">Uncharacterized protein</fullName>
    </submittedName>
</protein>
<comment type="caution">
    <text evidence="1">The sequence shown here is derived from an EMBL/GenBank/DDBJ whole genome shotgun (WGS) entry which is preliminary data.</text>
</comment>
<organism evidence="1 3">
    <name type="scientific">Rotaria sordida</name>
    <dbReference type="NCBI Taxonomy" id="392033"/>
    <lineage>
        <taxon>Eukaryota</taxon>
        <taxon>Metazoa</taxon>
        <taxon>Spiralia</taxon>
        <taxon>Gnathifera</taxon>
        <taxon>Rotifera</taxon>
        <taxon>Eurotatoria</taxon>
        <taxon>Bdelloidea</taxon>
        <taxon>Philodinida</taxon>
        <taxon>Philodinidae</taxon>
        <taxon>Rotaria</taxon>
    </lineage>
</organism>
<gene>
    <name evidence="2" type="ORF">OTI717_LOCUS32094</name>
    <name evidence="1" type="ORF">RFH988_LOCUS36227</name>
</gene>
<feature type="non-terminal residue" evidence="1">
    <location>
        <position position="39"/>
    </location>
</feature>